<accession>A0A225APZ2</accession>
<sequence length="568" mass="63229">MTLTRILIDSASHQLVQDEVYYSLFTHARDIQFDEMLAFNLNALLTLEPPLLQEKLASVQRLVPKNTTINCDFGLKTQPSGIQFQSTTPFSSRHQDTIRDGTLSNDIHSAQNIPSVEADPNTNNTDYHMEQVDAQDSENSPWSTVDTMPDLAHMGDDQTLDSYLDFQGFDCSTAIGNTDHDRQSCSSLAASTLIGQSSLTVSSRESYSPSHNMGECMPADNHLRDAPGMESYPTPVSNPSYTPKSANRALTKPRKTTRAGGNRPASTLAVSTGVDLSPLSEADSVRLGLLRSLILKSHEVDPKRGTRRSFNDEDLREIYRLGDRIINETARVLNDWSEWSSREFQPPNAVLSPCHDLSPVEICAVAFRFLMETHNGIHRKSIHRRLAQILLDNFVAEVEQEITTREGQGVFIRYDGGTGRKSVTVAHDLTIAKVGISEKNGKKCNREEIGKEKSPGRRWWRLGSGIGVVTVLTCPSDFNTLISFSDDSLKLLVSYVRHAYPNAVAHFQSLDPVIQALFANTSLIINASAGLDPLYSRFNPISEEVRWFDTIEAMAASTRQLLRIFRQN</sequence>
<proteinExistence type="predicted"/>
<gene>
    <name evidence="2" type="ORF">UA08_05006</name>
</gene>
<organism evidence="2 3">
    <name type="scientific">Talaromyces atroroseus</name>
    <dbReference type="NCBI Taxonomy" id="1441469"/>
    <lineage>
        <taxon>Eukaryota</taxon>
        <taxon>Fungi</taxon>
        <taxon>Dikarya</taxon>
        <taxon>Ascomycota</taxon>
        <taxon>Pezizomycotina</taxon>
        <taxon>Eurotiomycetes</taxon>
        <taxon>Eurotiomycetidae</taxon>
        <taxon>Eurotiales</taxon>
        <taxon>Trichocomaceae</taxon>
        <taxon>Talaromyces</taxon>
        <taxon>Talaromyces sect. Trachyspermi</taxon>
    </lineage>
</organism>
<feature type="compositionally biased region" description="Polar residues" evidence="1">
    <location>
        <begin position="234"/>
        <end position="245"/>
    </location>
</feature>
<protein>
    <submittedName>
        <fullName evidence="2">Uncharacterized protein</fullName>
    </submittedName>
</protein>
<dbReference type="RefSeq" id="XP_020119449.1">
    <property type="nucleotide sequence ID" value="XM_020267491.1"/>
</dbReference>
<dbReference type="STRING" id="1441469.A0A225APZ2"/>
<name>A0A225APZ2_TALAT</name>
<dbReference type="EMBL" id="LFMY01000007">
    <property type="protein sequence ID" value="OKL59328.1"/>
    <property type="molecule type" value="Genomic_DNA"/>
</dbReference>
<keyword evidence="3" id="KW-1185">Reference proteome</keyword>
<dbReference type="GeneID" id="31004762"/>
<evidence type="ECO:0000313" key="3">
    <source>
        <dbReference type="Proteomes" id="UP000214365"/>
    </source>
</evidence>
<reference evidence="2 3" key="1">
    <citation type="submission" date="2015-06" db="EMBL/GenBank/DDBJ databases">
        <title>Talaromyces atroroseus IBT 11181 draft genome.</title>
        <authorList>
            <person name="Rasmussen K.B."/>
            <person name="Rasmussen S."/>
            <person name="Petersen B."/>
            <person name="Sicheritz-Ponten T."/>
            <person name="Mortensen U.H."/>
            <person name="Thrane U."/>
        </authorList>
    </citation>
    <scope>NUCLEOTIDE SEQUENCE [LARGE SCALE GENOMIC DNA]</scope>
    <source>
        <strain evidence="2 3">IBT 11181</strain>
    </source>
</reference>
<dbReference type="Proteomes" id="UP000214365">
    <property type="component" value="Unassembled WGS sequence"/>
</dbReference>
<dbReference type="AlphaFoldDB" id="A0A225APZ2"/>
<feature type="region of interest" description="Disordered" evidence="1">
    <location>
        <begin position="232"/>
        <end position="266"/>
    </location>
</feature>
<comment type="caution">
    <text evidence="2">The sequence shown here is derived from an EMBL/GenBank/DDBJ whole genome shotgun (WGS) entry which is preliminary data.</text>
</comment>
<evidence type="ECO:0000256" key="1">
    <source>
        <dbReference type="SAM" id="MobiDB-lite"/>
    </source>
</evidence>
<dbReference type="OrthoDB" id="4227478at2759"/>
<evidence type="ECO:0000313" key="2">
    <source>
        <dbReference type="EMBL" id="OKL59328.1"/>
    </source>
</evidence>